<dbReference type="Gene3D" id="3.40.50.1820">
    <property type="entry name" value="alpha/beta hydrolase"/>
    <property type="match status" value="1"/>
</dbReference>
<reference evidence="1" key="1">
    <citation type="journal article" date="2021" name="PeerJ">
        <title>Extensive microbial diversity within the chicken gut microbiome revealed by metagenomics and culture.</title>
        <authorList>
            <person name="Gilroy R."/>
            <person name="Ravi A."/>
            <person name="Getino M."/>
            <person name="Pursley I."/>
            <person name="Horton D.L."/>
            <person name="Alikhan N.F."/>
            <person name="Baker D."/>
            <person name="Gharbi K."/>
            <person name="Hall N."/>
            <person name="Watson M."/>
            <person name="Adriaenssens E.M."/>
            <person name="Foster-Nyarko E."/>
            <person name="Jarju S."/>
            <person name="Secka A."/>
            <person name="Antonio M."/>
            <person name="Oren A."/>
            <person name="Chaudhuri R.R."/>
            <person name="La Ragione R."/>
            <person name="Hildebrand F."/>
            <person name="Pallen M.J."/>
        </authorList>
    </citation>
    <scope>NUCLEOTIDE SEQUENCE</scope>
    <source>
        <strain evidence="1">9264</strain>
    </source>
</reference>
<dbReference type="PANTHER" id="PTHR35602">
    <property type="entry name" value="ESTERASE YQIA-RELATED"/>
    <property type="match status" value="1"/>
</dbReference>
<dbReference type="InterPro" id="IPR008886">
    <property type="entry name" value="UPF0227/Esterase_YqiA"/>
</dbReference>
<sequence length="198" mass="22045">MMILYLHGFRSSPASAKARLLGEAFEKLGLAAAWVCPQLPASPSEAIALCEQLIDQHQQRLGHDRLVVIGSSLGGFYATYLAETHRAPAAVLNPAVQASRDLLPHVGSHRSYHSDEAYEFMLSHIDELKQLVIPHLANPSRYYLLACTGDEVLNWQEMVQYYQGCHLNLVQGSDHSISDFPLYQGEVVAFVLKHYLTT</sequence>
<proteinExistence type="predicted"/>
<gene>
    <name evidence="1" type="ORF">H9906_02950</name>
</gene>
<dbReference type="PANTHER" id="PTHR35602:SF3">
    <property type="entry name" value="ESTERASE YQIA"/>
    <property type="match status" value="1"/>
</dbReference>
<accession>A0A9D2U914</accession>
<evidence type="ECO:0000313" key="1">
    <source>
        <dbReference type="EMBL" id="HJD43969.1"/>
    </source>
</evidence>
<organism evidence="1 2">
    <name type="scientific">Candidatus Paenalcaligenes intestinipullorum</name>
    <dbReference type="NCBI Taxonomy" id="2838718"/>
    <lineage>
        <taxon>Bacteria</taxon>
        <taxon>Pseudomonadati</taxon>
        <taxon>Pseudomonadota</taxon>
        <taxon>Betaproteobacteria</taxon>
        <taxon>Burkholderiales</taxon>
        <taxon>Alcaligenaceae</taxon>
        <taxon>Paenalcaligenes</taxon>
    </lineage>
</organism>
<comment type="caution">
    <text evidence="1">The sequence shown here is derived from an EMBL/GenBank/DDBJ whole genome shotgun (WGS) entry which is preliminary data.</text>
</comment>
<dbReference type="Pfam" id="PF05728">
    <property type="entry name" value="UPF0227"/>
    <property type="match status" value="1"/>
</dbReference>
<protein>
    <submittedName>
        <fullName evidence="1">Esterase</fullName>
    </submittedName>
</protein>
<dbReference type="AlphaFoldDB" id="A0A9D2U914"/>
<name>A0A9D2U914_9BURK</name>
<dbReference type="EMBL" id="DWUQ01000056">
    <property type="protein sequence ID" value="HJD43969.1"/>
    <property type="molecule type" value="Genomic_DNA"/>
</dbReference>
<dbReference type="Proteomes" id="UP000823889">
    <property type="component" value="Unassembled WGS sequence"/>
</dbReference>
<dbReference type="InterPro" id="IPR029058">
    <property type="entry name" value="AB_hydrolase_fold"/>
</dbReference>
<dbReference type="SUPFAM" id="SSF53474">
    <property type="entry name" value="alpha/beta-Hydrolases"/>
    <property type="match status" value="1"/>
</dbReference>
<evidence type="ECO:0000313" key="2">
    <source>
        <dbReference type="Proteomes" id="UP000823889"/>
    </source>
</evidence>
<reference evidence="1" key="2">
    <citation type="submission" date="2021-04" db="EMBL/GenBank/DDBJ databases">
        <authorList>
            <person name="Gilroy R."/>
        </authorList>
    </citation>
    <scope>NUCLEOTIDE SEQUENCE</scope>
    <source>
        <strain evidence="1">9264</strain>
    </source>
</reference>